<dbReference type="InterPro" id="IPR038364">
    <property type="entry name" value="Urocanase_central_sf"/>
</dbReference>
<evidence type="ECO:0000256" key="6">
    <source>
        <dbReference type="ARBA" id="ARBA00023239"/>
    </source>
</evidence>
<feature type="binding site" evidence="10">
    <location>
        <position position="200"/>
    </location>
    <ligand>
        <name>NAD(+)</name>
        <dbReference type="ChEBI" id="CHEBI:57540"/>
    </ligand>
</feature>
<comment type="caution">
    <text evidence="14">The sequence shown here is derived from an EMBL/GenBank/DDBJ whole genome shotgun (WGS) entry which is preliminary data.</text>
</comment>
<dbReference type="GO" id="GO:0016153">
    <property type="term" value="F:urocanate hydratase activity"/>
    <property type="evidence" value="ECO:0007669"/>
    <property type="project" value="UniProtKB-UniRule"/>
</dbReference>
<accession>A0A0B9G3F0</accession>
<dbReference type="PANTHER" id="PTHR12216:SF4">
    <property type="entry name" value="UROCANATE HYDRATASE"/>
    <property type="match status" value="1"/>
</dbReference>
<dbReference type="PROSITE" id="PS01233">
    <property type="entry name" value="UROCANASE"/>
    <property type="match status" value="1"/>
</dbReference>
<comment type="subcellular location">
    <subcellularLocation>
        <location evidence="10">Cytoplasm</location>
    </subcellularLocation>
</comment>
<dbReference type="Gene3D" id="3.40.50.10730">
    <property type="entry name" value="Urocanase like domains"/>
    <property type="match status" value="1"/>
</dbReference>
<evidence type="ECO:0000256" key="7">
    <source>
        <dbReference type="ARBA" id="ARBA00031640"/>
    </source>
</evidence>
<evidence type="ECO:0000313" key="14">
    <source>
        <dbReference type="EMBL" id="KHT63258.1"/>
    </source>
</evidence>
<dbReference type="GO" id="GO:0019557">
    <property type="term" value="P:L-histidine catabolic process to glutamate and formate"/>
    <property type="evidence" value="ECO:0007669"/>
    <property type="project" value="UniProtKB-UniPathway"/>
</dbReference>
<dbReference type="InterPro" id="IPR023636">
    <property type="entry name" value="Urocanase_CS"/>
</dbReference>
<feature type="binding site" evidence="10">
    <location>
        <begin position="246"/>
        <end position="247"/>
    </location>
    <ligand>
        <name>NAD(+)</name>
        <dbReference type="ChEBI" id="CHEBI:57540"/>
    </ligand>
</feature>
<evidence type="ECO:0000256" key="2">
    <source>
        <dbReference type="ARBA" id="ARBA00007578"/>
    </source>
</evidence>
<comment type="similarity">
    <text evidence="2 10">Belongs to the urocanase family.</text>
</comment>
<feature type="binding site" evidence="10">
    <location>
        <begin position="56"/>
        <end position="57"/>
    </location>
    <ligand>
        <name>NAD(+)</name>
        <dbReference type="ChEBI" id="CHEBI:57540"/>
    </ligand>
</feature>
<dbReference type="EC" id="4.2.1.49" evidence="3 10"/>
<evidence type="ECO:0000313" key="15">
    <source>
        <dbReference type="Proteomes" id="UP000031278"/>
    </source>
</evidence>
<dbReference type="PIRSF" id="PIRSF001423">
    <property type="entry name" value="Urocanate_hydrat"/>
    <property type="match status" value="1"/>
</dbReference>
<evidence type="ECO:0000256" key="4">
    <source>
        <dbReference type="ARBA" id="ARBA00022808"/>
    </source>
</evidence>
<dbReference type="InterPro" id="IPR055351">
    <property type="entry name" value="Urocanase"/>
</dbReference>
<evidence type="ECO:0000256" key="9">
    <source>
        <dbReference type="ARBA" id="ARBA00056569"/>
    </source>
</evidence>
<feature type="binding site" evidence="10">
    <location>
        <position position="496"/>
    </location>
    <ligand>
        <name>NAD(+)</name>
        <dbReference type="ChEBI" id="CHEBI:57540"/>
    </ligand>
</feature>
<dbReference type="GO" id="GO:0005737">
    <property type="term" value="C:cytoplasm"/>
    <property type="evidence" value="ECO:0007669"/>
    <property type="project" value="UniProtKB-SubCell"/>
</dbReference>
<evidence type="ECO:0000256" key="1">
    <source>
        <dbReference type="ARBA" id="ARBA00004794"/>
    </source>
</evidence>
<feature type="binding site" evidence="10">
    <location>
        <begin position="180"/>
        <end position="182"/>
    </location>
    <ligand>
        <name>NAD(+)</name>
        <dbReference type="ChEBI" id="CHEBI:57540"/>
    </ligand>
</feature>
<feature type="domain" description="Urocanase Rossmann-like" evidence="11">
    <location>
        <begin position="144"/>
        <end position="352"/>
    </location>
</feature>
<dbReference type="GO" id="GO:0019556">
    <property type="term" value="P:L-histidine catabolic process to glutamate and formamide"/>
    <property type="evidence" value="ECO:0007669"/>
    <property type="project" value="UniProtKB-UniPathway"/>
</dbReference>
<dbReference type="Pfam" id="PF17391">
    <property type="entry name" value="Urocanase_N"/>
    <property type="match status" value="1"/>
</dbReference>
<name>A0A0B9G3F0_9GAMM</name>
<proteinExistence type="inferred from homology"/>
<dbReference type="RefSeq" id="WP_039462364.1">
    <property type="nucleotide sequence ID" value="NZ_JWLZ01000159.1"/>
</dbReference>
<keyword evidence="10" id="KW-0963">Cytoplasm</keyword>
<feature type="binding site" evidence="10">
    <location>
        <begin position="277"/>
        <end position="278"/>
    </location>
    <ligand>
        <name>NAD(+)</name>
        <dbReference type="ChEBI" id="CHEBI:57540"/>
    </ligand>
</feature>
<keyword evidence="4 10" id="KW-0369">Histidine metabolism</keyword>
<dbReference type="NCBIfam" id="TIGR01228">
    <property type="entry name" value="hutU"/>
    <property type="match status" value="1"/>
</dbReference>
<dbReference type="UniPathway" id="UPA00379">
    <property type="reaction ID" value="UER00550"/>
</dbReference>
<keyword evidence="5 10" id="KW-0520">NAD</keyword>
<comment type="function">
    <text evidence="9 10">Catalyzes the conversion of urocanate to 4-imidazolone-5-propionate.</text>
</comment>
<evidence type="ECO:0000259" key="11">
    <source>
        <dbReference type="Pfam" id="PF01175"/>
    </source>
</evidence>
<reference evidence="14 15" key="1">
    <citation type="submission" date="2014-12" db="EMBL/GenBank/DDBJ databases">
        <title>Genome sequencing of Photobacterium gaetbulicola AD005a.</title>
        <authorList>
            <person name="Adrian T.G.S."/>
            <person name="Chan K.G."/>
        </authorList>
    </citation>
    <scope>NUCLEOTIDE SEQUENCE [LARGE SCALE GENOMIC DNA]</scope>
    <source>
        <strain evidence="14 15">AD005a</strain>
    </source>
</reference>
<comment type="cofactor">
    <cofactor evidence="10">
        <name>NAD(+)</name>
        <dbReference type="ChEBI" id="CHEBI:57540"/>
    </cofactor>
    <text evidence="10">Binds 1 NAD(+) per subunit.</text>
</comment>
<evidence type="ECO:0000256" key="5">
    <source>
        <dbReference type="ARBA" id="ARBA00023027"/>
    </source>
</evidence>
<organism evidence="14 15">
    <name type="scientific">Photobacterium gaetbulicola</name>
    <dbReference type="NCBI Taxonomy" id="1295392"/>
    <lineage>
        <taxon>Bacteria</taxon>
        <taxon>Pseudomonadati</taxon>
        <taxon>Pseudomonadota</taxon>
        <taxon>Gammaproteobacteria</taxon>
        <taxon>Vibrionales</taxon>
        <taxon>Vibrionaceae</taxon>
        <taxon>Photobacterium</taxon>
    </lineage>
</organism>
<dbReference type="HAMAP" id="MF_00577">
    <property type="entry name" value="HutU"/>
    <property type="match status" value="1"/>
</dbReference>
<dbReference type="InterPro" id="IPR036190">
    <property type="entry name" value="Urocanase_sf"/>
</dbReference>
<dbReference type="Proteomes" id="UP000031278">
    <property type="component" value="Unassembled WGS sequence"/>
</dbReference>
<feature type="domain" description="Urocanase N-terminal" evidence="12">
    <location>
        <begin position="17"/>
        <end position="141"/>
    </location>
</feature>
<evidence type="ECO:0000256" key="3">
    <source>
        <dbReference type="ARBA" id="ARBA00011992"/>
    </source>
</evidence>
<dbReference type="InterPro" id="IPR023637">
    <property type="entry name" value="Urocanase-like"/>
</dbReference>
<dbReference type="PANTHER" id="PTHR12216">
    <property type="entry name" value="UROCANATE HYDRATASE"/>
    <property type="match status" value="1"/>
</dbReference>
<dbReference type="Pfam" id="PF01175">
    <property type="entry name" value="Urocanase"/>
    <property type="match status" value="1"/>
</dbReference>
<feature type="binding site" evidence="10">
    <location>
        <position position="134"/>
    </location>
    <ligand>
        <name>NAD(+)</name>
        <dbReference type="ChEBI" id="CHEBI:57540"/>
    </ligand>
</feature>
<dbReference type="FunFam" id="3.40.50.10730:FF:000001">
    <property type="entry name" value="Urocanate hydratase"/>
    <property type="match status" value="1"/>
</dbReference>
<protein>
    <recommendedName>
        <fullName evidence="3 10">Urocanate hydratase</fullName>
        <shortName evidence="10">Urocanase</shortName>
        <ecNumber evidence="3 10">4.2.1.49</ecNumber>
    </recommendedName>
    <alternativeName>
        <fullName evidence="7 10">Imidazolonepropionate hydrolase</fullName>
    </alternativeName>
</protein>
<dbReference type="NCBIfam" id="NF003820">
    <property type="entry name" value="PRK05414.1"/>
    <property type="match status" value="1"/>
</dbReference>
<feature type="binding site" evidence="10">
    <location>
        <position position="205"/>
    </location>
    <ligand>
        <name>NAD(+)</name>
        <dbReference type="ChEBI" id="CHEBI:57540"/>
    </ligand>
</feature>
<keyword evidence="6 10" id="KW-0456">Lyase</keyword>
<dbReference type="Pfam" id="PF17392">
    <property type="entry name" value="Urocanase_C"/>
    <property type="match status" value="1"/>
</dbReference>
<sequence>MTHDTQPRLDESRTIIAPTGTTLNAKSWLTEAPLRMLMNNLHPDVAEHPHALVVYGGIGRAARNWQCYDKIVEVLKRLEEDETLLVQSGKPVGVFKTHSNAPRVLIANSNLVPHWANWKHFNELDKEGLMMYGQMTAGSWIYIGSQGIVQGTYETFVAMAKQHFGGDSSGRWILTGGLGGMGGAQPLAATMAGFSMIAVECDESRIDYRLRTGYIDCKATSLDEALAIIEEAKQTGKPVSVGLLGNAADVFPEIVERGIVPDCTTDQTSAHDPLNGYLPQGWTMAHAAEMRLSDEAEVVKAAKASMAVQVEAMLALQKAGSATVDYGNNIRQMAFEVGVENAFDFPGFVPAYIRPLFCEGVGPFRWAALSGDPEDIYKTDQKVKELIPDNPHLHNWLDMARDRIQFQGLPARICWVGLKDRARLGKAFNEMVKNGELKAPIVIGRDHLDSGSVASPNRETEGMMDGSDAVSDWPLLNALLNTASGATWVSLHHGGGVGMGFSQHSGMVIVCDGTDEAAERVGRVLRNDPATGVMRHADAGYDIAVNCAEEQGLDLPMIPSTQK</sequence>
<dbReference type="Gene3D" id="3.40.1770.10">
    <property type="entry name" value="Urocanase superfamily"/>
    <property type="match status" value="1"/>
</dbReference>
<evidence type="ECO:0000259" key="13">
    <source>
        <dbReference type="Pfam" id="PF17392"/>
    </source>
</evidence>
<gene>
    <name evidence="10" type="primary">hutU</name>
    <name evidence="14" type="ORF">RJ45_12650</name>
</gene>
<dbReference type="AlphaFoldDB" id="A0A0B9G3F0"/>
<dbReference type="InterPro" id="IPR035085">
    <property type="entry name" value="Urocanase_Rossmann-like"/>
</dbReference>
<comment type="pathway">
    <text evidence="1 10">Amino-acid degradation; L-histidine degradation into L-glutamate; N-formimidoyl-L-glutamate from L-histidine: step 2/3.</text>
</comment>
<dbReference type="SUPFAM" id="SSF111326">
    <property type="entry name" value="Urocanase"/>
    <property type="match status" value="1"/>
</dbReference>
<feature type="active site" evidence="10">
    <location>
        <position position="414"/>
    </location>
</feature>
<comment type="catalytic activity">
    <reaction evidence="8 10">
        <text>4-imidazolone-5-propanoate = trans-urocanate + H2O</text>
        <dbReference type="Rhea" id="RHEA:13101"/>
        <dbReference type="ChEBI" id="CHEBI:15377"/>
        <dbReference type="ChEBI" id="CHEBI:17771"/>
        <dbReference type="ChEBI" id="CHEBI:77893"/>
        <dbReference type="EC" id="4.2.1.49"/>
    </reaction>
</comment>
<dbReference type="InterPro" id="IPR035401">
    <property type="entry name" value="Urocanase_C"/>
</dbReference>
<feature type="domain" description="Urocanase C-terminal" evidence="13">
    <location>
        <begin position="355"/>
        <end position="549"/>
    </location>
</feature>
<evidence type="ECO:0000259" key="12">
    <source>
        <dbReference type="Pfam" id="PF17391"/>
    </source>
</evidence>
<dbReference type="EMBL" id="JWLZ01000159">
    <property type="protein sequence ID" value="KHT63258.1"/>
    <property type="molecule type" value="Genomic_DNA"/>
</dbReference>
<evidence type="ECO:0000256" key="10">
    <source>
        <dbReference type="HAMAP-Rule" id="MF_00577"/>
    </source>
</evidence>
<dbReference type="InterPro" id="IPR035400">
    <property type="entry name" value="Urocanase_N"/>
</dbReference>
<feature type="binding site" evidence="10">
    <location>
        <position position="326"/>
    </location>
    <ligand>
        <name>NAD(+)</name>
        <dbReference type="ChEBI" id="CHEBI:57540"/>
    </ligand>
</feature>
<feature type="binding site" evidence="10">
    <location>
        <begin position="267"/>
        <end position="271"/>
    </location>
    <ligand>
        <name>NAD(+)</name>
        <dbReference type="ChEBI" id="CHEBI:57540"/>
    </ligand>
</feature>
<evidence type="ECO:0000256" key="8">
    <source>
        <dbReference type="ARBA" id="ARBA00047623"/>
    </source>
</evidence>